<reference evidence="10" key="1">
    <citation type="submission" date="2017-02" db="EMBL/GenBank/DDBJ databases">
        <title>Tessaracoccus aquaemaris sp. nov., isolated from the intestine of a Korean rockfish, Sebastes schlegelii, in a marine aquaculture pond.</title>
        <authorList>
            <person name="Tak E.J."/>
            <person name="Bae J.-W."/>
        </authorList>
    </citation>
    <scope>NUCLEOTIDE SEQUENCE [LARGE SCALE GENOMIC DNA]</scope>
    <source>
        <strain evidence="10">NSG39</strain>
    </source>
</reference>
<keyword evidence="5 8" id="KW-1133">Transmembrane helix</keyword>
<feature type="transmembrane region" description="Helical" evidence="8">
    <location>
        <begin position="197"/>
        <end position="214"/>
    </location>
</feature>
<evidence type="ECO:0000256" key="8">
    <source>
        <dbReference type="SAM" id="Phobius"/>
    </source>
</evidence>
<accession>A0A1Q2CRY3</accession>
<feature type="transmembrane region" description="Helical" evidence="8">
    <location>
        <begin position="162"/>
        <end position="185"/>
    </location>
</feature>
<dbReference type="KEGG" id="tes:BW730_16620"/>
<dbReference type="NCBIfam" id="NF038066">
    <property type="entry name" value="MptB"/>
    <property type="match status" value="1"/>
</dbReference>
<keyword evidence="6 8" id="KW-0472">Membrane</keyword>
<feature type="transmembrane region" description="Helical" evidence="8">
    <location>
        <begin position="355"/>
        <end position="373"/>
    </location>
</feature>
<evidence type="ECO:0008006" key="11">
    <source>
        <dbReference type="Google" id="ProtNLM"/>
    </source>
</evidence>
<feature type="transmembrane region" description="Helical" evidence="8">
    <location>
        <begin position="385"/>
        <end position="403"/>
    </location>
</feature>
<dbReference type="Pfam" id="PF26314">
    <property type="entry name" value="MptA_B_family"/>
    <property type="match status" value="1"/>
</dbReference>
<feature type="transmembrane region" description="Helical" evidence="8">
    <location>
        <begin position="20"/>
        <end position="40"/>
    </location>
</feature>
<gene>
    <name evidence="9" type="ORF">BW730_16620</name>
</gene>
<dbReference type="AlphaFoldDB" id="A0A1Q2CRY3"/>
<evidence type="ECO:0000313" key="10">
    <source>
        <dbReference type="Proteomes" id="UP000188145"/>
    </source>
</evidence>
<feature type="transmembrane region" description="Helical" evidence="8">
    <location>
        <begin position="448"/>
        <end position="465"/>
    </location>
</feature>
<protein>
    <recommendedName>
        <fullName evidence="11">Glycosyltransferase RgtA/B/C/D-like domain-containing protein</fullName>
    </recommendedName>
</protein>
<feature type="transmembrane region" description="Helical" evidence="8">
    <location>
        <begin position="287"/>
        <end position="313"/>
    </location>
</feature>
<evidence type="ECO:0000256" key="4">
    <source>
        <dbReference type="ARBA" id="ARBA00022692"/>
    </source>
</evidence>
<feature type="transmembrane region" description="Helical" evidence="8">
    <location>
        <begin position="52"/>
        <end position="72"/>
    </location>
</feature>
<dbReference type="EMBL" id="CP019606">
    <property type="protein sequence ID" value="AQP48874.1"/>
    <property type="molecule type" value="Genomic_DNA"/>
</dbReference>
<sequence length="487" mass="53308">MPVSVPAWLRTDRVGDPARPWLWVLVGLFGVVMLVGGLTLDLHGFLEVRASWWRPFITLPATLVVLLAWWQLGPRWKRPLLTAALWSLPMMFALPMHSRDAYAYAATGWQVARGIDPYLTPLGDAGPPGLLVGVHWFKTTSVYPSLSLDLFGLVARVTGGDLYWTLVGLRLPSVLALLILAFVLPRLARRFGIDPRLALWAGLLNPIMLIQWIGGVHNDALMVALGIAAFLAVTDLGWRGWRGLIVSGVLLGLAMGVKQSAALFGLGVVAVGWAVRRHWVGEERYRGWARLALVAVVPGAITVATFLVSSLSWGLGWRNPTAGSPVEATSNAPLSWVASFLRYNHVFTFPVANSLVNAVSTLLIVAAVCFAWVKAGPRGAAIGRPWLFAIAVLVAFTVFGPALQPWYLTWVIPLYVFVRAPASWNRVWLVLVIAFALLPSLQDILPSYVSMLIVAVPLALAWRWWARRGFDPLPSSDPRADPLKTAV</sequence>
<dbReference type="GO" id="GO:0016757">
    <property type="term" value="F:glycosyltransferase activity"/>
    <property type="evidence" value="ECO:0007669"/>
    <property type="project" value="UniProtKB-KW"/>
</dbReference>
<keyword evidence="3" id="KW-0808">Transferase</keyword>
<dbReference type="STRING" id="1332264.BW730_16620"/>
<dbReference type="GO" id="GO:0016020">
    <property type="term" value="C:membrane"/>
    <property type="evidence" value="ECO:0007669"/>
    <property type="project" value="UniProtKB-SubCell"/>
</dbReference>
<keyword evidence="2" id="KW-0328">Glycosyltransferase</keyword>
<comment type="similarity">
    <text evidence="7">Belongs to the MptA/B family.</text>
</comment>
<evidence type="ECO:0000256" key="6">
    <source>
        <dbReference type="ARBA" id="ARBA00023136"/>
    </source>
</evidence>
<evidence type="ECO:0000256" key="1">
    <source>
        <dbReference type="ARBA" id="ARBA00004141"/>
    </source>
</evidence>
<name>A0A1Q2CRY3_9ACTN</name>
<evidence type="ECO:0000256" key="7">
    <source>
        <dbReference type="ARBA" id="ARBA00043987"/>
    </source>
</evidence>
<keyword evidence="4 8" id="KW-0812">Transmembrane</keyword>
<comment type="subcellular location">
    <subcellularLocation>
        <location evidence="1">Membrane</location>
        <topology evidence="1">Multi-pass membrane protein</topology>
    </subcellularLocation>
</comment>
<feature type="transmembrane region" description="Helical" evidence="8">
    <location>
        <begin position="423"/>
        <end position="441"/>
    </location>
</feature>
<evidence type="ECO:0000256" key="2">
    <source>
        <dbReference type="ARBA" id="ARBA00022676"/>
    </source>
</evidence>
<evidence type="ECO:0000313" key="9">
    <source>
        <dbReference type="EMBL" id="AQP48874.1"/>
    </source>
</evidence>
<dbReference type="Proteomes" id="UP000188145">
    <property type="component" value="Chromosome"/>
</dbReference>
<evidence type="ECO:0000256" key="3">
    <source>
        <dbReference type="ARBA" id="ARBA00022679"/>
    </source>
</evidence>
<keyword evidence="10" id="KW-1185">Reference proteome</keyword>
<evidence type="ECO:0000256" key="5">
    <source>
        <dbReference type="ARBA" id="ARBA00022989"/>
    </source>
</evidence>
<proteinExistence type="inferred from homology"/>
<feature type="transmembrane region" description="Helical" evidence="8">
    <location>
        <begin position="250"/>
        <end position="275"/>
    </location>
</feature>
<dbReference type="InterPro" id="IPR049829">
    <property type="entry name" value="MptA/B-like"/>
</dbReference>
<organism evidence="9 10">
    <name type="scientific">Tessaracoccus aquimaris</name>
    <dbReference type="NCBI Taxonomy" id="1332264"/>
    <lineage>
        <taxon>Bacteria</taxon>
        <taxon>Bacillati</taxon>
        <taxon>Actinomycetota</taxon>
        <taxon>Actinomycetes</taxon>
        <taxon>Propionibacteriales</taxon>
        <taxon>Propionibacteriaceae</taxon>
        <taxon>Tessaracoccus</taxon>
    </lineage>
</organism>